<keyword evidence="2" id="KW-1133">Transmembrane helix</keyword>
<proteinExistence type="predicted"/>
<keyword evidence="2" id="KW-0812">Transmembrane</keyword>
<keyword evidence="4" id="KW-1185">Reference proteome</keyword>
<evidence type="ECO:0000313" key="4">
    <source>
        <dbReference type="Proteomes" id="UP000322887"/>
    </source>
</evidence>
<name>A0ABX5YNT8_9PLAN</name>
<reference evidence="3 4" key="1">
    <citation type="submission" date="2019-08" db="EMBL/GenBank/DDBJ databases">
        <title>Deep-cultivation of Planctomycetes and their phenomic and genomic characterization uncovers novel biology.</title>
        <authorList>
            <person name="Wiegand S."/>
            <person name="Jogler M."/>
            <person name="Boedeker C."/>
            <person name="Pinto D."/>
            <person name="Vollmers J."/>
            <person name="Rivas-Marin E."/>
            <person name="Kohn T."/>
            <person name="Peeters S.H."/>
            <person name="Heuer A."/>
            <person name="Rast P."/>
            <person name="Oberbeckmann S."/>
            <person name="Bunk B."/>
            <person name="Jeske O."/>
            <person name="Meyerdierks A."/>
            <person name="Storesund J.E."/>
            <person name="Kallscheuer N."/>
            <person name="Luecker S."/>
            <person name="Lage O.M."/>
            <person name="Pohl T."/>
            <person name="Merkel B.J."/>
            <person name="Hornburger P."/>
            <person name="Mueller R.-W."/>
            <person name="Bruemmer F."/>
            <person name="Labrenz M."/>
            <person name="Spormann A.M."/>
            <person name="Op den Camp H."/>
            <person name="Overmann J."/>
            <person name="Amann R."/>
            <person name="Jetten M.S.M."/>
            <person name="Mascher T."/>
            <person name="Medema M.H."/>
            <person name="Devos D.P."/>
            <person name="Kaster A.-K."/>
            <person name="Ovreas L."/>
            <person name="Rohde M."/>
            <person name="Galperin M.Y."/>
            <person name="Jogler C."/>
        </authorList>
    </citation>
    <scope>NUCLEOTIDE SEQUENCE [LARGE SCALE GENOMIC DNA]</scope>
    <source>
        <strain evidence="3 4">DSM 8797</strain>
    </source>
</reference>
<evidence type="ECO:0000313" key="3">
    <source>
        <dbReference type="EMBL" id="QEG17379.1"/>
    </source>
</evidence>
<sequence>MAVEEAIERETEPEKNRRKRIRYRRLALFFTFVVSVSFVVAGLPERVTFNHSVSRSNIHGPNGLGDATGKLDTVKVG</sequence>
<dbReference type="Proteomes" id="UP000322887">
    <property type="component" value="Chromosome"/>
</dbReference>
<evidence type="ECO:0000256" key="1">
    <source>
        <dbReference type="SAM" id="MobiDB-lite"/>
    </source>
</evidence>
<dbReference type="GeneID" id="98647775"/>
<dbReference type="RefSeq" id="WP_002643536.1">
    <property type="nucleotide sequence ID" value="NZ_CP042910.1"/>
</dbReference>
<protein>
    <submittedName>
        <fullName evidence="3">Uncharacterized protein</fullName>
    </submittedName>
</protein>
<dbReference type="EMBL" id="CP042910">
    <property type="protein sequence ID" value="QEG17379.1"/>
    <property type="molecule type" value="Genomic_DNA"/>
</dbReference>
<accession>A0ABX5YNT8</accession>
<evidence type="ECO:0000256" key="2">
    <source>
        <dbReference type="SAM" id="Phobius"/>
    </source>
</evidence>
<gene>
    <name evidence="3" type="ORF">GmarT_32590</name>
</gene>
<keyword evidence="2" id="KW-0472">Membrane</keyword>
<feature type="region of interest" description="Disordered" evidence="1">
    <location>
        <begin position="58"/>
        <end position="77"/>
    </location>
</feature>
<feature type="transmembrane region" description="Helical" evidence="2">
    <location>
        <begin position="26"/>
        <end position="44"/>
    </location>
</feature>
<organism evidence="3 4">
    <name type="scientific">Gimesia maris</name>
    <dbReference type="NCBI Taxonomy" id="122"/>
    <lineage>
        <taxon>Bacteria</taxon>
        <taxon>Pseudomonadati</taxon>
        <taxon>Planctomycetota</taxon>
        <taxon>Planctomycetia</taxon>
        <taxon>Planctomycetales</taxon>
        <taxon>Planctomycetaceae</taxon>
        <taxon>Gimesia</taxon>
    </lineage>
</organism>